<dbReference type="AlphaFoldDB" id="A0A5N6YHJ7"/>
<evidence type="ECO:0000313" key="1">
    <source>
        <dbReference type="EMBL" id="KAE8343919.1"/>
    </source>
</evidence>
<accession>A0A5N6YHJ7</accession>
<dbReference type="Proteomes" id="UP000325558">
    <property type="component" value="Unassembled WGS sequence"/>
</dbReference>
<dbReference type="EMBL" id="ML737126">
    <property type="protein sequence ID" value="KAE8343919.1"/>
    <property type="molecule type" value="Genomic_DNA"/>
</dbReference>
<sequence>MPRNPLMDDEGRLGMFYGVLLTKSCSLLWKITLGIEPVSAPIGPYGIPSFLGGFRHGAAASALYGIVSRQFLKK</sequence>
<gene>
    <name evidence="1" type="ORF">BDV24DRAFT_22674</name>
</gene>
<dbReference type="OrthoDB" id="10341287at2759"/>
<protein>
    <submittedName>
        <fullName evidence="1">Uncharacterized protein</fullName>
    </submittedName>
</protein>
<organism evidence="1">
    <name type="scientific">Aspergillus arachidicola</name>
    <dbReference type="NCBI Taxonomy" id="656916"/>
    <lineage>
        <taxon>Eukaryota</taxon>
        <taxon>Fungi</taxon>
        <taxon>Dikarya</taxon>
        <taxon>Ascomycota</taxon>
        <taxon>Pezizomycotina</taxon>
        <taxon>Eurotiomycetes</taxon>
        <taxon>Eurotiomycetidae</taxon>
        <taxon>Eurotiales</taxon>
        <taxon>Aspergillaceae</taxon>
        <taxon>Aspergillus</taxon>
        <taxon>Aspergillus subgen. Circumdati</taxon>
    </lineage>
</organism>
<reference evidence="1" key="1">
    <citation type="submission" date="2019-04" db="EMBL/GenBank/DDBJ databases">
        <title>Friends and foes A comparative genomics study of 23 Aspergillus species from section Flavi.</title>
        <authorList>
            <consortium name="DOE Joint Genome Institute"/>
            <person name="Kjaerbolling I."/>
            <person name="Vesth T."/>
            <person name="Frisvad J.C."/>
            <person name="Nybo J.L."/>
            <person name="Theobald S."/>
            <person name="Kildgaard S."/>
            <person name="Isbrandt T."/>
            <person name="Kuo A."/>
            <person name="Sato A."/>
            <person name="Lyhne E.K."/>
            <person name="Kogle M.E."/>
            <person name="Wiebenga A."/>
            <person name="Kun R.S."/>
            <person name="Lubbers R.J."/>
            <person name="Makela M.R."/>
            <person name="Barry K."/>
            <person name="Chovatia M."/>
            <person name="Clum A."/>
            <person name="Daum C."/>
            <person name="Haridas S."/>
            <person name="He G."/>
            <person name="LaButti K."/>
            <person name="Lipzen A."/>
            <person name="Mondo S."/>
            <person name="Riley R."/>
            <person name="Salamov A."/>
            <person name="Simmons B.A."/>
            <person name="Magnuson J.K."/>
            <person name="Henrissat B."/>
            <person name="Mortensen U.H."/>
            <person name="Larsen T.O."/>
            <person name="Devries R.P."/>
            <person name="Grigoriev I.V."/>
            <person name="Machida M."/>
            <person name="Baker S.E."/>
            <person name="Andersen M.R."/>
        </authorList>
    </citation>
    <scope>NUCLEOTIDE SEQUENCE</scope>
    <source>
        <strain evidence="1">CBS 117612</strain>
    </source>
</reference>
<name>A0A5N6YHJ7_9EURO</name>
<proteinExistence type="predicted"/>